<dbReference type="Gene3D" id="3.90.1640.10">
    <property type="entry name" value="inorganic pyrophosphatase (n-terminal core)"/>
    <property type="match status" value="1"/>
</dbReference>
<protein>
    <submittedName>
        <fullName evidence="1">Protein prune-like protein</fullName>
    </submittedName>
</protein>
<dbReference type="InterPro" id="IPR038763">
    <property type="entry name" value="DHH_sf"/>
</dbReference>
<reference evidence="1" key="2">
    <citation type="submission" date="2013-05" db="EMBL/GenBank/DDBJ databases">
        <authorList>
            <person name="Carter J.-M."/>
            <person name="Baker S.C."/>
            <person name="Pink R."/>
            <person name="Carter D.R.F."/>
            <person name="Collins A."/>
            <person name="Tomlin J."/>
            <person name="Gibbs M."/>
            <person name="Breuker C.J."/>
        </authorList>
    </citation>
    <scope>NUCLEOTIDE SEQUENCE</scope>
    <source>
        <tissue evidence="1">Ovary</tissue>
    </source>
</reference>
<organism evidence="1">
    <name type="scientific">Pararge aegeria</name>
    <name type="common">speckled wood butterfly</name>
    <dbReference type="NCBI Taxonomy" id="116150"/>
    <lineage>
        <taxon>Eukaryota</taxon>
        <taxon>Metazoa</taxon>
        <taxon>Ecdysozoa</taxon>
        <taxon>Arthropoda</taxon>
        <taxon>Hexapoda</taxon>
        <taxon>Insecta</taxon>
        <taxon>Pterygota</taxon>
        <taxon>Neoptera</taxon>
        <taxon>Endopterygota</taxon>
        <taxon>Lepidoptera</taxon>
        <taxon>Glossata</taxon>
        <taxon>Ditrysia</taxon>
        <taxon>Papilionoidea</taxon>
        <taxon>Nymphalidae</taxon>
        <taxon>Satyrinae</taxon>
        <taxon>Satyrini</taxon>
        <taxon>Parargina</taxon>
        <taxon>Pararge</taxon>
    </lineage>
</organism>
<feature type="non-terminal residue" evidence="1">
    <location>
        <position position="1"/>
    </location>
</feature>
<dbReference type="AlphaFoldDB" id="S4PN03"/>
<accession>S4PN03</accession>
<dbReference type="EMBL" id="GAIX01001157">
    <property type="protein sequence ID" value="JAA91403.1"/>
    <property type="molecule type" value="Transcribed_RNA"/>
</dbReference>
<name>S4PN03_9NEOP</name>
<sequence length="69" mass="7859">KTEVVFALAEHGIFDKDLIFSDDIDIDKLVCEGNAGVILVDHHTLSKKYEYLAPHVTEIIDHRPLDKTR</sequence>
<dbReference type="SUPFAM" id="SSF64182">
    <property type="entry name" value="DHH phosphoesterases"/>
    <property type="match status" value="1"/>
</dbReference>
<evidence type="ECO:0000313" key="1">
    <source>
        <dbReference type="EMBL" id="JAA91403.1"/>
    </source>
</evidence>
<proteinExistence type="predicted"/>
<reference evidence="1" key="1">
    <citation type="journal article" date="2013" name="BMC Genomics">
        <title>Unscrambling butterfly oogenesis.</title>
        <authorList>
            <person name="Carter J.M."/>
            <person name="Baker S.C."/>
            <person name="Pink R."/>
            <person name="Carter D.R."/>
            <person name="Collins A."/>
            <person name="Tomlin J."/>
            <person name="Gibbs M."/>
            <person name="Breuker C.J."/>
        </authorList>
    </citation>
    <scope>NUCLEOTIDE SEQUENCE</scope>
    <source>
        <tissue evidence="1">Ovary</tissue>
    </source>
</reference>
<feature type="non-terminal residue" evidence="1">
    <location>
        <position position="69"/>
    </location>
</feature>